<dbReference type="GeneID" id="37023060"/>
<proteinExistence type="predicted"/>
<sequence length="153" mass="17357">MLLEEAGCFSSFLRSIKDLDSQVGTVFTLTNLYNVRNFSILCEQCPKLVYVKRENAYLQWRALPRELEGTRWNEWEEIQNLSFSQSSYLASQIELIVIFVRLQSPSFIGHIKLIAIIMKANGSFATSEANAYRLSLSKNSTGSGKNSRGYELG</sequence>
<reference evidence="1 2" key="1">
    <citation type="journal article" date="2018" name="Mol. Biol. Evol.">
        <title>Broad Genomic Sampling Reveals a Smut Pathogenic Ancestry of the Fungal Clade Ustilaginomycotina.</title>
        <authorList>
            <person name="Kijpornyongpan T."/>
            <person name="Mondo S.J."/>
            <person name="Barry K."/>
            <person name="Sandor L."/>
            <person name="Lee J."/>
            <person name="Lipzen A."/>
            <person name="Pangilinan J."/>
            <person name="LaButti K."/>
            <person name="Hainaut M."/>
            <person name="Henrissat B."/>
            <person name="Grigoriev I.V."/>
            <person name="Spatafora J.W."/>
            <person name="Aime M.C."/>
        </authorList>
    </citation>
    <scope>NUCLEOTIDE SEQUENCE [LARGE SCALE GENOMIC DNA]</scope>
    <source>
        <strain evidence="1 2">MCA 3882</strain>
    </source>
</reference>
<dbReference type="InParanoid" id="A0A316VFS5"/>
<gene>
    <name evidence="1" type="ORF">FA14DRAFT_183041</name>
</gene>
<organism evidence="1 2">
    <name type="scientific">Meira miltonrushii</name>
    <dbReference type="NCBI Taxonomy" id="1280837"/>
    <lineage>
        <taxon>Eukaryota</taxon>
        <taxon>Fungi</taxon>
        <taxon>Dikarya</taxon>
        <taxon>Basidiomycota</taxon>
        <taxon>Ustilaginomycotina</taxon>
        <taxon>Exobasidiomycetes</taxon>
        <taxon>Exobasidiales</taxon>
        <taxon>Brachybasidiaceae</taxon>
        <taxon>Meira</taxon>
    </lineage>
</organism>
<name>A0A316VFS5_9BASI</name>
<dbReference type="AlphaFoldDB" id="A0A316VFS5"/>
<dbReference type="Proteomes" id="UP000245771">
    <property type="component" value="Unassembled WGS sequence"/>
</dbReference>
<dbReference type="EMBL" id="KZ819602">
    <property type="protein sequence ID" value="PWN36469.1"/>
    <property type="molecule type" value="Genomic_DNA"/>
</dbReference>
<evidence type="ECO:0000313" key="2">
    <source>
        <dbReference type="Proteomes" id="UP000245771"/>
    </source>
</evidence>
<accession>A0A316VFS5</accession>
<keyword evidence="2" id="KW-1185">Reference proteome</keyword>
<evidence type="ECO:0000313" key="1">
    <source>
        <dbReference type="EMBL" id="PWN36469.1"/>
    </source>
</evidence>
<dbReference type="RefSeq" id="XP_025356771.1">
    <property type="nucleotide sequence ID" value="XM_025501279.1"/>
</dbReference>
<protein>
    <submittedName>
        <fullName evidence="1">Uncharacterized protein</fullName>
    </submittedName>
</protein>